<dbReference type="EMBL" id="JASCXX010000016">
    <property type="protein sequence ID" value="MDI6450087.1"/>
    <property type="molecule type" value="Genomic_DNA"/>
</dbReference>
<gene>
    <name evidence="2" type="ORF">QJ522_13595</name>
</gene>
<protein>
    <submittedName>
        <fullName evidence="2">DUF5696 domain-containing protein</fullName>
    </submittedName>
</protein>
<comment type="caution">
    <text evidence="2">The sequence shown here is derived from an EMBL/GenBank/DDBJ whole genome shotgun (WGS) entry which is preliminary data.</text>
</comment>
<dbReference type="AlphaFoldDB" id="A0AAW6U0G3"/>
<dbReference type="RefSeq" id="WP_349245496.1">
    <property type="nucleotide sequence ID" value="NZ_JASCXX010000016.1"/>
</dbReference>
<dbReference type="Gene3D" id="3.20.20.80">
    <property type="entry name" value="Glycosidases"/>
    <property type="match status" value="1"/>
</dbReference>
<evidence type="ECO:0000256" key="1">
    <source>
        <dbReference type="SAM" id="SignalP"/>
    </source>
</evidence>
<dbReference type="Pfam" id="PF18952">
    <property type="entry name" value="DUF5696"/>
    <property type="match status" value="1"/>
</dbReference>
<accession>A0AAW6U0G3</accession>
<proteinExistence type="predicted"/>
<organism evidence="2 3">
    <name type="scientific">Anaerobaca lacustris</name>
    <dbReference type="NCBI Taxonomy" id="3044600"/>
    <lineage>
        <taxon>Bacteria</taxon>
        <taxon>Pseudomonadati</taxon>
        <taxon>Planctomycetota</taxon>
        <taxon>Phycisphaerae</taxon>
        <taxon>Sedimentisphaerales</taxon>
        <taxon>Anaerobacaceae</taxon>
        <taxon>Anaerobaca</taxon>
    </lineage>
</organism>
<feature type="signal peptide" evidence="1">
    <location>
        <begin position="1"/>
        <end position="20"/>
    </location>
</feature>
<evidence type="ECO:0000313" key="2">
    <source>
        <dbReference type="EMBL" id="MDI6450087.1"/>
    </source>
</evidence>
<evidence type="ECO:0000313" key="3">
    <source>
        <dbReference type="Proteomes" id="UP001431776"/>
    </source>
</evidence>
<keyword evidence="1" id="KW-0732">Signal</keyword>
<name>A0AAW6U0G3_9BACT</name>
<dbReference type="InterPro" id="IPR043751">
    <property type="entry name" value="DUF5696"/>
</dbReference>
<feature type="chain" id="PRO_5043341813" evidence="1">
    <location>
        <begin position="21"/>
        <end position="1052"/>
    </location>
</feature>
<keyword evidence="3" id="KW-1185">Reference proteome</keyword>
<reference evidence="2" key="1">
    <citation type="submission" date="2023-05" db="EMBL/GenBank/DDBJ databases">
        <title>Anaerotaeda fermentans gen. nov., sp. nov., a novel anaerobic planctomycete of the new family within the order Sedimentisphaerales isolated from Taman Peninsula, Russia.</title>
        <authorList>
            <person name="Khomyakova M.A."/>
            <person name="Merkel A.Y."/>
            <person name="Slobodkin A.I."/>
        </authorList>
    </citation>
    <scope>NUCLEOTIDE SEQUENCE</scope>
    <source>
        <strain evidence="2">M17dextr</strain>
    </source>
</reference>
<dbReference type="Proteomes" id="UP001431776">
    <property type="component" value="Unassembled WGS sequence"/>
</dbReference>
<sequence>MKPFHWISCLIVLLTSLAFAVETTQDDYGAPAVEVRQEGDRWILQGRRSRVEIHPADLHMTLSAGGRTWSTVASFKGDLVAEADGKAYALRLADAKTEEVSPYHTGFKTGVKIALRGFAHEGTEIDLSVALFACLEGPQEDLVCELVADENRCQVLECFWPPALTDSSFDTTIVPFMQGMLLPKDWSQRVYLYDTMSYGRGLYMPWWGHQQGDSALLTLIETPDDGGCRFDHPAGGPTRMQMRWVHSLGQLRYPRRVRLCLFERGDYVDMAKRYRTHVRQTGHFVSLQEKIARTPLLARLIGSPVVHTGILTHIQPESQYYNKDDPAKNHVLITFDETATHLRRLAEKGVPRAYVHLDGWGFRGYDNLHPDVLPPGPEAGGWDGMKRLAQTCDDLGYVFAIHDQYRDYYLDAKSYDPRHTIVDRDGSRPMHSIWYGGKQSVLCPRLALGHVKKNYSALLDHGIKVRGAYLDVFAVVPPDECYSPEHSATRTDCLMYRGMCLDFIRSTGGIVSSEEPADWAIPHLDLVHHGPYALTPGPGSGPAMGVPVPLFSLVYHDALLVPWSMTKGGWGIPDNDWGYLHGLANAGLPYISLNPGEAELERVRTMCALHERVGRLEMTKHEFLDESRRKQRTTFADGTTVTIDLEADTFEISPPLSPSGTAAPDRDAKYIGARRNYHFDGTISRAVLENYLSRAITMSEFLHGQGNVDDNLRMLENIGAKFIGRAIYRWGGEADLENLLATARPIAERMHKIDPNIILQAAAFEIVSEQVNRIPIPASLFEEFGLEPEERNFRYEAMLYPDGHRVDQWRPGSSVPDMSRLETRMWFTYLCQRYIDIGVEAIHFGQVEIMDDRDPDHVHWHDMMRRVREYARRHARRHMVICDAHVPGGGIVYDGKLMFDLHSFPLRIDEVVEHPQQGVLKVGYLDSLFGRSKGGMTPSGWSCESLPYLVELDNFGRSGREGQNIGAHWIWGYDEICWFAHQSLEYRNQWLRYAWDWLCRHDRNGYLQMPGSRTLAAPVGDVHWYWANMPSDAVPTGFSQEETIKAIWADEP</sequence>